<feature type="compositionally biased region" description="Low complexity" evidence="7">
    <location>
        <begin position="86"/>
        <end position="99"/>
    </location>
</feature>
<feature type="non-terminal residue" evidence="9">
    <location>
        <position position="203"/>
    </location>
</feature>
<dbReference type="Gene3D" id="1.20.5.170">
    <property type="match status" value="1"/>
</dbReference>
<evidence type="ECO:0000259" key="8">
    <source>
        <dbReference type="PROSITE" id="PS50217"/>
    </source>
</evidence>
<dbReference type="FunFam" id="1.20.5.170:FF:000025">
    <property type="entry name" value="nuclear factor interleukin-3-regulated protein-like"/>
    <property type="match status" value="1"/>
</dbReference>
<dbReference type="InterPro" id="IPR046347">
    <property type="entry name" value="bZIP_sf"/>
</dbReference>
<feature type="non-terminal residue" evidence="9">
    <location>
        <position position="1"/>
    </location>
</feature>
<accession>A0A0B6ZAQ5</accession>
<dbReference type="InterPro" id="IPR040223">
    <property type="entry name" value="PAR_bZIP"/>
</dbReference>
<feature type="compositionally biased region" description="Basic and acidic residues" evidence="7">
    <location>
        <begin position="145"/>
        <end position="176"/>
    </location>
</feature>
<dbReference type="GO" id="GO:0000978">
    <property type="term" value="F:RNA polymerase II cis-regulatory region sequence-specific DNA binding"/>
    <property type="evidence" value="ECO:0007669"/>
    <property type="project" value="TreeGrafter"/>
</dbReference>
<keyword evidence="4" id="KW-0238">DNA-binding</keyword>
<dbReference type="PANTHER" id="PTHR11988">
    <property type="entry name" value="THYROTROPH EMBRYONIC FACTOR RELATED"/>
    <property type="match status" value="1"/>
</dbReference>
<reference evidence="9" key="1">
    <citation type="submission" date="2014-12" db="EMBL/GenBank/DDBJ databases">
        <title>Insight into the proteome of Arion vulgaris.</title>
        <authorList>
            <person name="Aradska J."/>
            <person name="Bulat T."/>
            <person name="Smidak R."/>
            <person name="Sarate P."/>
            <person name="Gangsoo J."/>
            <person name="Sialana F."/>
            <person name="Bilban M."/>
            <person name="Lubec G."/>
        </authorList>
    </citation>
    <scope>NUCLEOTIDE SEQUENCE</scope>
    <source>
        <tissue evidence="9">Skin</tissue>
    </source>
</reference>
<feature type="domain" description="BZIP" evidence="8">
    <location>
        <begin position="152"/>
        <end position="203"/>
    </location>
</feature>
<gene>
    <name evidence="9" type="primary">ORF55076</name>
</gene>
<dbReference type="GO" id="GO:0005634">
    <property type="term" value="C:nucleus"/>
    <property type="evidence" value="ECO:0007669"/>
    <property type="project" value="UniProtKB-SubCell"/>
</dbReference>
<dbReference type="PROSITE" id="PS50217">
    <property type="entry name" value="BZIP"/>
    <property type="match status" value="1"/>
</dbReference>
<proteinExistence type="inferred from homology"/>
<dbReference type="Pfam" id="PF07716">
    <property type="entry name" value="bZIP_2"/>
    <property type="match status" value="1"/>
</dbReference>
<dbReference type="AlphaFoldDB" id="A0A0B6ZAQ5"/>
<dbReference type="SUPFAM" id="SSF57959">
    <property type="entry name" value="Leucine zipper domain"/>
    <property type="match status" value="1"/>
</dbReference>
<keyword evidence="6" id="KW-0539">Nucleus</keyword>
<dbReference type="GO" id="GO:0000981">
    <property type="term" value="F:DNA-binding transcription factor activity, RNA polymerase II-specific"/>
    <property type="evidence" value="ECO:0007669"/>
    <property type="project" value="TreeGrafter"/>
</dbReference>
<feature type="compositionally biased region" description="Polar residues" evidence="7">
    <location>
        <begin position="102"/>
        <end position="128"/>
    </location>
</feature>
<protein>
    <recommendedName>
        <fullName evidence="8">BZIP domain-containing protein</fullName>
    </recommendedName>
</protein>
<sequence length="203" mass="22905">LQMPLGFYGFPGLAPFANQHGMDLGMLMGMNNDDLVNLYHQQLQLVRDNKLTAQSFKLSTSHLLPSSKSKQNHMHYQQQYLHRNHSPSTISSISSPVVTPDHLNTTTAPRITYQTTTSTPGSLNATLVSSTSSFSLSNSRKRPHTLPDEQKDAAYWERRRKNNDAAKRSRDARRAKEDEIAVRASLLEQENMKLRVEVATLKT</sequence>
<evidence type="ECO:0000256" key="5">
    <source>
        <dbReference type="ARBA" id="ARBA00023163"/>
    </source>
</evidence>
<evidence type="ECO:0000256" key="1">
    <source>
        <dbReference type="ARBA" id="ARBA00004123"/>
    </source>
</evidence>
<feature type="region of interest" description="Disordered" evidence="7">
    <location>
        <begin position="86"/>
        <end position="176"/>
    </location>
</feature>
<organism evidence="9">
    <name type="scientific">Arion vulgaris</name>
    <dbReference type="NCBI Taxonomy" id="1028688"/>
    <lineage>
        <taxon>Eukaryota</taxon>
        <taxon>Metazoa</taxon>
        <taxon>Spiralia</taxon>
        <taxon>Lophotrochozoa</taxon>
        <taxon>Mollusca</taxon>
        <taxon>Gastropoda</taxon>
        <taxon>Heterobranchia</taxon>
        <taxon>Euthyneura</taxon>
        <taxon>Panpulmonata</taxon>
        <taxon>Eupulmonata</taxon>
        <taxon>Stylommatophora</taxon>
        <taxon>Helicina</taxon>
        <taxon>Arionoidea</taxon>
        <taxon>Arionidae</taxon>
        <taxon>Arion</taxon>
    </lineage>
</organism>
<comment type="similarity">
    <text evidence="2">Belongs to the bZIP family. NFIL3 subfamily.</text>
</comment>
<comment type="subcellular location">
    <subcellularLocation>
        <location evidence="1">Nucleus</location>
    </subcellularLocation>
</comment>
<evidence type="ECO:0000256" key="2">
    <source>
        <dbReference type="ARBA" id="ARBA00006079"/>
    </source>
</evidence>
<dbReference type="EMBL" id="HACG01018592">
    <property type="protein sequence ID" value="CEK65457.1"/>
    <property type="molecule type" value="Transcribed_RNA"/>
</dbReference>
<feature type="compositionally biased region" description="Low complexity" evidence="7">
    <location>
        <begin position="129"/>
        <end position="138"/>
    </location>
</feature>
<keyword evidence="5" id="KW-0804">Transcription</keyword>
<evidence type="ECO:0000256" key="4">
    <source>
        <dbReference type="ARBA" id="ARBA00023125"/>
    </source>
</evidence>
<dbReference type="PANTHER" id="PTHR11988:SF56">
    <property type="entry name" value="TRANSCRIPTION FACTOR CES-2"/>
    <property type="match status" value="1"/>
</dbReference>
<evidence type="ECO:0000256" key="7">
    <source>
        <dbReference type="SAM" id="MobiDB-lite"/>
    </source>
</evidence>
<dbReference type="CDD" id="cd14695">
    <property type="entry name" value="bZIP_HLF"/>
    <property type="match status" value="1"/>
</dbReference>
<name>A0A0B6ZAQ5_9EUPU</name>
<evidence type="ECO:0000313" key="9">
    <source>
        <dbReference type="EMBL" id="CEK65457.1"/>
    </source>
</evidence>
<keyword evidence="3" id="KW-0805">Transcription regulation</keyword>
<evidence type="ECO:0000256" key="6">
    <source>
        <dbReference type="ARBA" id="ARBA00023242"/>
    </source>
</evidence>
<dbReference type="InterPro" id="IPR004827">
    <property type="entry name" value="bZIP"/>
</dbReference>
<evidence type="ECO:0000256" key="3">
    <source>
        <dbReference type="ARBA" id="ARBA00023015"/>
    </source>
</evidence>